<feature type="region of interest" description="Disordered" evidence="1">
    <location>
        <begin position="550"/>
        <end position="783"/>
    </location>
</feature>
<dbReference type="HOGENOM" id="CLU_357940_0_0_1"/>
<feature type="region of interest" description="Disordered" evidence="1">
    <location>
        <begin position="1"/>
        <end position="61"/>
    </location>
</feature>
<keyword evidence="4" id="KW-1185">Reference proteome</keyword>
<dbReference type="Proteomes" id="UP000018087">
    <property type="component" value="Unassembled WGS sequence"/>
</dbReference>
<feature type="compositionally biased region" description="Acidic residues" evidence="1">
    <location>
        <begin position="712"/>
        <end position="728"/>
    </location>
</feature>
<dbReference type="EMBL" id="KI440842">
    <property type="protein sequence ID" value="ERT03365.1"/>
    <property type="molecule type" value="Genomic_DNA"/>
</dbReference>
<feature type="compositionally biased region" description="Acidic residues" evidence="1">
    <location>
        <begin position="1"/>
        <end position="14"/>
    </location>
</feature>
<reference evidence="4" key="1">
    <citation type="journal article" date="2014" name="Genome Announc.">
        <title>Genome sequence of the pathogenic fungus Sporothrix schenckii (ATCC 58251).</title>
        <authorList>
            <person name="Cuomo C.A."/>
            <person name="Rodriguez-Del Valle N."/>
            <person name="Perez-Sanchez L."/>
            <person name="Abouelleil A."/>
            <person name="Goldberg J."/>
            <person name="Young S."/>
            <person name="Zeng Q."/>
            <person name="Birren B.W."/>
        </authorList>
    </citation>
    <scope>NUCLEOTIDE SEQUENCE [LARGE SCALE GENOMIC DNA]</scope>
    <source>
        <strain evidence="4">ATCC 58251 / de Perez 2211183</strain>
    </source>
</reference>
<sequence length="783" mass="89014">MSAGEEGDSDDINEMGDGRGHAFVIDEAEESNMEGVDGDNESDEWTDYDSSDDEEDDDERDVKFHKDLVDMSKMTNEEIWEHKVRKIMDYAKNNDVRDDLDLDDDESDDMPDFDFGAYDSSDSWDIKVSESPRTGAIEAGLDVKILSKRLQFFAAREHIPGTPTFHQFGQLPAELRLRIWETYCSELRRKHRVIQVFVHQRGRLTPAVTMDQQTEPVRRMMSICRETREMGLKALPDVLHVGHSRHDKAVIRFNAETDLIHFFDEHPFGLDVRNAATTGEDIDSDLTERQRKILREHVQLVTPEPYHSVRNLAIGDNLVRSREPGAYQTHYLEQSVIELLSPDHASHREPHELRDETFLRSIEYLFPNLQNIYVVEDGAFRHSDRWAGHIRSHQRYHVDCFEMNEYETAKVKIEYLYLWHAPPKNAGRVSRGAIADRRVASNKDEENGDNKDMEDRDKGDTENGNSDDTKSSTPKASEIPGDFKDEVVIGHFARLREKGVRFSRLLFFEDEGMDDYWQLQFGCRPDGHWPNDEYGVPQQDQLPSRYADEEFGWHGGVSDNSDEEEEEEEDSMIDDDDIFEDESEEDSDEFAGLHDDDSGDENDGPPLPLEAMFSSPEPEPGTEANTRDAAGAQDRRGKKRHVIVDSDDDDDDDEDDDGDDNGDSARPAQKSKTGAGSSKRQRRPLIVSSDDDEEAKGATKRDGSSSHREAGEGGEDSGNDDEELDADSDDKPAKPLTLMQKLALGRKSIPVMTVDDGEEDDEDAEEYAGDYGERNGEDEEEEA</sequence>
<evidence type="ECO:0000313" key="4">
    <source>
        <dbReference type="Proteomes" id="UP000018087"/>
    </source>
</evidence>
<feature type="compositionally biased region" description="Acidic residues" evidence="1">
    <location>
        <begin position="755"/>
        <end position="768"/>
    </location>
</feature>
<evidence type="ECO:0000259" key="2">
    <source>
        <dbReference type="Pfam" id="PF20150"/>
    </source>
</evidence>
<feature type="compositionally biased region" description="Acidic residues" evidence="1">
    <location>
        <begin position="645"/>
        <end position="662"/>
    </location>
</feature>
<name>U7Q8I0_SPOS1</name>
<gene>
    <name evidence="3" type="ORF">HMPREF1624_01678</name>
</gene>
<feature type="compositionally biased region" description="Basic and acidic residues" evidence="1">
    <location>
        <begin position="434"/>
        <end position="461"/>
    </location>
</feature>
<feature type="compositionally biased region" description="Basic and acidic residues" evidence="1">
    <location>
        <begin position="695"/>
        <end position="711"/>
    </location>
</feature>
<evidence type="ECO:0000256" key="1">
    <source>
        <dbReference type="SAM" id="MobiDB-lite"/>
    </source>
</evidence>
<dbReference type="eggNOG" id="ENOG502RKWP">
    <property type="taxonomic scope" value="Eukaryota"/>
</dbReference>
<dbReference type="STRING" id="1391915.U7Q8I0"/>
<proteinExistence type="predicted"/>
<dbReference type="AlphaFoldDB" id="U7Q8I0"/>
<dbReference type="OrthoDB" id="3501032at2759"/>
<feature type="compositionally biased region" description="Acidic residues" evidence="1">
    <location>
        <begin position="26"/>
        <end position="59"/>
    </location>
</feature>
<feature type="compositionally biased region" description="Polar residues" evidence="1">
    <location>
        <begin position="462"/>
        <end position="475"/>
    </location>
</feature>
<evidence type="ECO:0000313" key="3">
    <source>
        <dbReference type="EMBL" id="ERT03365.1"/>
    </source>
</evidence>
<feature type="compositionally biased region" description="Acidic residues" evidence="1">
    <location>
        <begin position="560"/>
        <end position="589"/>
    </location>
</feature>
<dbReference type="InterPro" id="IPR045518">
    <property type="entry name" value="2EXR"/>
</dbReference>
<dbReference type="PANTHER" id="PTHR35910">
    <property type="entry name" value="2EXR DOMAIN-CONTAINING PROTEIN"/>
    <property type="match status" value="1"/>
</dbReference>
<accession>U7Q8I0</accession>
<organism evidence="3 4">
    <name type="scientific">Sporothrix schenckii (strain ATCC 58251 / de Perez 2211183)</name>
    <name type="common">Rose-picker's disease fungus</name>
    <dbReference type="NCBI Taxonomy" id="1391915"/>
    <lineage>
        <taxon>Eukaryota</taxon>
        <taxon>Fungi</taxon>
        <taxon>Dikarya</taxon>
        <taxon>Ascomycota</taxon>
        <taxon>Pezizomycotina</taxon>
        <taxon>Sordariomycetes</taxon>
        <taxon>Sordariomycetidae</taxon>
        <taxon>Ophiostomatales</taxon>
        <taxon>Ophiostomataceae</taxon>
        <taxon>Sporothrix</taxon>
    </lineage>
</organism>
<dbReference type="PANTHER" id="PTHR35910:SF1">
    <property type="entry name" value="2EXR DOMAIN-CONTAINING PROTEIN"/>
    <property type="match status" value="1"/>
</dbReference>
<feature type="region of interest" description="Disordered" evidence="1">
    <location>
        <begin position="430"/>
        <end position="481"/>
    </location>
</feature>
<dbReference type="Pfam" id="PF20150">
    <property type="entry name" value="2EXR"/>
    <property type="match status" value="1"/>
</dbReference>
<protein>
    <recommendedName>
        <fullName evidence="2">2EXR domain-containing protein</fullName>
    </recommendedName>
</protein>
<feature type="domain" description="2EXR" evidence="2">
    <location>
        <begin position="165"/>
        <end position="260"/>
    </location>
</feature>